<feature type="compositionally biased region" description="Low complexity" evidence="1">
    <location>
        <begin position="193"/>
        <end position="208"/>
    </location>
</feature>
<keyword evidence="3" id="KW-1185">Reference proteome</keyword>
<comment type="caution">
    <text evidence="2">The sequence shown here is derived from an EMBL/GenBank/DDBJ whole genome shotgun (WGS) entry which is preliminary data.</text>
</comment>
<protein>
    <submittedName>
        <fullName evidence="2">Uncharacterized protein</fullName>
    </submittedName>
</protein>
<sequence>MVRMKAEIDAILATRKSRPKSITIVSRAEDGIDVRFKSSRKDSVMNEAISNAKEMPAHIHFRTPLRSTDDARRSTVSKGKEAEKTTFRSIHQRGGLERASWASCTSTLARARVSLPSTTSSLISGVGPLSKGSLDSDLLTISEGTESIADLDPDNPIYSALNTAAERLVQDFNFRRNNLPREAPQGSCSDFLTSGSAYQGGQSYTSSSSKRRRADGTLDGGQDRNGGDDDDGGDDSRQNPDKRPRTAEQEADAARSLACPFWKHSPFDKHRDCYKYKLSRVRDVKQHLVRKHTPPSYCQRCFQIFDTEQLLDNHIETDTCRRVPGSQLDGITRAMDNSLRRRANPNHSTEEQWFAIWDLVFPGRQRPFSPYIDPALSTDLFHFREYWQNHAQDSLNEVLQQLDRNRESEMPDEERHANAQRILIMGMNMIYDTWSATQSRPAAVLPSLYTDAVGPSGSTTDRGISASSSSRSVPESGRSSQMSGALPATNSELWPTMPETFEFSRAGWPIEHQVEHHGNYGEREEHHPALFDDMFETQEFLDEPFESQPFDLRYGGNGETGS</sequence>
<dbReference type="Proteomes" id="UP001174936">
    <property type="component" value="Unassembled WGS sequence"/>
</dbReference>
<proteinExistence type="predicted"/>
<reference evidence="2" key="1">
    <citation type="submission" date="2023-06" db="EMBL/GenBank/DDBJ databases">
        <title>Genome-scale phylogeny and comparative genomics of the fungal order Sordariales.</title>
        <authorList>
            <consortium name="Lawrence Berkeley National Laboratory"/>
            <person name="Hensen N."/>
            <person name="Bonometti L."/>
            <person name="Westerberg I."/>
            <person name="Brannstrom I.O."/>
            <person name="Guillou S."/>
            <person name="Cros-Aarteil S."/>
            <person name="Calhoun S."/>
            <person name="Haridas S."/>
            <person name="Kuo A."/>
            <person name="Mondo S."/>
            <person name="Pangilinan J."/>
            <person name="Riley R."/>
            <person name="Labutti K."/>
            <person name="Andreopoulos B."/>
            <person name="Lipzen A."/>
            <person name="Chen C."/>
            <person name="Yanf M."/>
            <person name="Daum C."/>
            <person name="Ng V."/>
            <person name="Clum A."/>
            <person name="Steindorff A."/>
            <person name="Ohm R."/>
            <person name="Martin F."/>
            <person name="Silar P."/>
            <person name="Natvig D."/>
            <person name="Lalanne C."/>
            <person name="Gautier V."/>
            <person name="Ament-Velasquez S.L."/>
            <person name="Kruys A."/>
            <person name="Hutchinson M.I."/>
            <person name="Powell A.J."/>
            <person name="Barry K."/>
            <person name="Miller A.N."/>
            <person name="Grigoriev I.V."/>
            <person name="Debuchy R."/>
            <person name="Gladieux P."/>
            <person name="Thoren M.H."/>
            <person name="Johannesson H."/>
        </authorList>
    </citation>
    <scope>NUCLEOTIDE SEQUENCE</scope>
    <source>
        <strain evidence="2">SMH2532-1</strain>
    </source>
</reference>
<gene>
    <name evidence="2" type="ORF">B0T16DRAFT_247326</name>
</gene>
<evidence type="ECO:0000313" key="3">
    <source>
        <dbReference type="Proteomes" id="UP001174936"/>
    </source>
</evidence>
<feature type="compositionally biased region" description="Basic and acidic residues" evidence="1">
    <location>
        <begin position="234"/>
        <end position="248"/>
    </location>
</feature>
<name>A0AA39XUK9_9PEZI</name>
<organism evidence="2 3">
    <name type="scientific">Cercophora newfieldiana</name>
    <dbReference type="NCBI Taxonomy" id="92897"/>
    <lineage>
        <taxon>Eukaryota</taxon>
        <taxon>Fungi</taxon>
        <taxon>Dikarya</taxon>
        <taxon>Ascomycota</taxon>
        <taxon>Pezizomycotina</taxon>
        <taxon>Sordariomycetes</taxon>
        <taxon>Sordariomycetidae</taxon>
        <taxon>Sordariales</taxon>
        <taxon>Lasiosphaeriaceae</taxon>
        <taxon>Cercophora</taxon>
    </lineage>
</organism>
<dbReference type="AlphaFoldDB" id="A0AA39XUK9"/>
<accession>A0AA39XUK9</accession>
<dbReference type="PANTHER" id="PTHR38166:SF1">
    <property type="entry name" value="C2H2-TYPE DOMAIN-CONTAINING PROTEIN"/>
    <property type="match status" value="1"/>
</dbReference>
<feature type="region of interest" description="Disordered" evidence="1">
    <location>
        <begin position="452"/>
        <end position="493"/>
    </location>
</feature>
<dbReference type="EMBL" id="JAULSV010000007">
    <property type="protein sequence ID" value="KAK0639702.1"/>
    <property type="molecule type" value="Genomic_DNA"/>
</dbReference>
<dbReference type="PANTHER" id="PTHR38166">
    <property type="entry name" value="C2H2-TYPE DOMAIN-CONTAINING PROTEIN-RELATED"/>
    <property type="match status" value="1"/>
</dbReference>
<feature type="region of interest" description="Disordered" evidence="1">
    <location>
        <begin position="67"/>
        <end position="86"/>
    </location>
</feature>
<evidence type="ECO:0000313" key="2">
    <source>
        <dbReference type="EMBL" id="KAK0639702.1"/>
    </source>
</evidence>
<feature type="region of interest" description="Disordered" evidence="1">
    <location>
        <begin position="180"/>
        <end position="251"/>
    </location>
</feature>
<evidence type="ECO:0000256" key="1">
    <source>
        <dbReference type="SAM" id="MobiDB-lite"/>
    </source>
</evidence>
<feature type="compositionally biased region" description="Low complexity" evidence="1">
    <location>
        <begin position="465"/>
        <end position="480"/>
    </location>
</feature>